<feature type="region of interest" description="Disordered" evidence="6">
    <location>
        <begin position="378"/>
        <end position="398"/>
    </location>
</feature>
<feature type="compositionally biased region" description="Acidic residues" evidence="6">
    <location>
        <begin position="326"/>
        <end position="337"/>
    </location>
</feature>
<dbReference type="Pfam" id="PF07967">
    <property type="entry name" value="zf-C3HC"/>
    <property type="match status" value="1"/>
</dbReference>
<evidence type="ECO:0000259" key="7">
    <source>
        <dbReference type="Pfam" id="PF07967"/>
    </source>
</evidence>
<feature type="region of interest" description="Disordered" evidence="6">
    <location>
        <begin position="315"/>
        <end position="348"/>
    </location>
</feature>
<dbReference type="PANTHER" id="PTHR15835">
    <property type="entry name" value="NUCLEAR-INTERACTING PARTNER OF ALK"/>
    <property type="match status" value="1"/>
</dbReference>
<feature type="compositionally biased region" description="Low complexity" evidence="6">
    <location>
        <begin position="378"/>
        <end position="397"/>
    </location>
</feature>
<evidence type="ECO:0000259" key="8">
    <source>
        <dbReference type="Pfam" id="PF08600"/>
    </source>
</evidence>
<feature type="compositionally biased region" description="Low complexity" evidence="6">
    <location>
        <begin position="51"/>
        <end position="67"/>
    </location>
</feature>
<sequence>RKLDEVISTLDDAVNPIAERPTPPKRVQTRPPSIYASLSKLGFGRFSSQPDLTDSTTASPSTSPSLSSLFSLTRSRLAGSQPDISTKPSATASKLSRSLALSSILSRASSRSKLLKPRAKTPAFQPPGAPPDPLANASPSSLESFVARLSTFTPSSYGTQPDALNPARAAACGWHCPPNAHGGSPAVSLPGTPKSSSGVSFASGPSTGADRLACAICKASWTLAPTRGMTREAANTLTERQAKMLIENHKDLCPWRKHQCSMSIYRVPLKTPLQTARDVVNAAKPIDDALRDIEIVHPLTSAQLKRALHILKHVPLADPKPRDDANENEDEHAEDAEGAASDQPDAERPCDSALLASLFGWELAQSARRPMPRRISSSFASWSRPSSPAPSISSSSRDATLQCTLCQRRVGLWTQRPLNVLREHRVYCPYATRTAALPALPASGSSTSSVENVQVEGWRARLNVLLRHSLRRRAQGQDAMDPDAQEGEELDRVHGMVKAVKAAAVGTTEVRKYVRGLLDPLMPTA</sequence>
<dbReference type="OrthoDB" id="2592092at2759"/>
<evidence type="ECO:0000256" key="2">
    <source>
        <dbReference type="ARBA" id="ARBA00022723"/>
    </source>
</evidence>
<dbReference type="AlphaFoldDB" id="J0L803"/>
<dbReference type="eggNOG" id="KOG4765">
    <property type="taxonomic scope" value="Eukaryota"/>
</dbReference>
<feature type="domain" description="C3HC-type" evidence="7">
    <location>
        <begin position="140"/>
        <end position="277"/>
    </location>
</feature>
<evidence type="ECO:0000256" key="6">
    <source>
        <dbReference type="SAM" id="MobiDB-lite"/>
    </source>
</evidence>
<feature type="non-terminal residue" evidence="9">
    <location>
        <position position="1"/>
    </location>
</feature>
<dbReference type="GO" id="GO:0005634">
    <property type="term" value="C:nucleus"/>
    <property type="evidence" value="ECO:0007669"/>
    <property type="project" value="UniProtKB-SubCell"/>
</dbReference>
<feature type="region of interest" description="Disordered" evidence="6">
    <location>
        <begin position="111"/>
        <end position="140"/>
    </location>
</feature>
<comment type="subcellular location">
    <subcellularLocation>
        <location evidence="1">Nucleus</location>
    </subcellularLocation>
</comment>
<evidence type="ECO:0000256" key="5">
    <source>
        <dbReference type="ARBA" id="ARBA00023242"/>
    </source>
</evidence>
<keyword evidence="2" id="KW-0479">Metal-binding</keyword>
<feature type="domain" description="NuBaID C-terminal" evidence="8">
    <location>
        <begin position="396"/>
        <end position="468"/>
    </location>
</feature>
<feature type="compositionally biased region" description="Pro residues" evidence="6">
    <location>
        <begin position="124"/>
        <end position="133"/>
    </location>
</feature>
<organism evidence="9 10">
    <name type="scientific">Auricularia subglabra (strain TFB-10046 / SS5)</name>
    <name type="common">White-rot fungus</name>
    <name type="synonym">Auricularia delicata (strain TFB10046)</name>
    <dbReference type="NCBI Taxonomy" id="717982"/>
    <lineage>
        <taxon>Eukaryota</taxon>
        <taxon>Fungi</taxon>
        <taxon>Dikarya</taxon>
        <taxon>Basidiomycota</taxon>
        <taxon>Agaricomycotina</taxon>
        <taxon>Agaricomycetes</taxon>
        <taxon>Auriculariales</taxon>
        <taxon>Auriculariaceae</taxon>
        <taxon>Auricularia</taxon>
    </lineage>
</organism>
<dbReference type="EMBL" id="JH688987">
    <property type="protein sequence ID" value="EJD32426.1"/>
    <property type="molecule type" value="Genomic_DNA"/>
</dbReference>
<feature type="region of interest" description="Disordered" evidence="6">
    <location>
        <begin position="46"/>
        <end position="67"/>
    </location>
</feature>
<feature type="region of interest" description="Disordered" evidence="6">
    <location>
        <begin position="1"/>
        <end position="33"/>
    </location>
</feature>
<dbReference type="KEGG" id="adl:AURDEDRAFT_118111"/>
<dbReference type="InterPro" id="IPR012935">
    <property type="entry name" value="NuBaID_N"/>
</dbReference>
<name>J0L803_AURST</name>
<evidence type="ECO:0000256" key="4">
    <source>
        <dbReference type="ARBA" id="ARBA00022833"/>
    </source>
</evidence>
<dbReference type="InParanoid" id="J0L803"/>
<protein>
    <recommendedName>
        <fullName evidence="11">Zf-C3HC-domain-containing protein</fullName>
    </recommendedName>
</protein>
<dbReference type="PANTHER" id="PTHR15835:SF6">
    <property type="entry name" value="ZINC FINGER C3HC-TYPE PROTEIN 1"/>
    <property type="match status" value="1"/>
</dbReference>
<evidence type="ECO:0000313" key="9">
    <source>
        <dbReference type="EMBL" id="EJD32426.1"/>
    </source>
</evidence>
<keyword evidence="3" id="KW-0863">Zinc-finger</keyword>
<dbReference type="Proteomes" id="UP000006514">
    <property type="component" value="Unassembled WGS sequence"/>
</dbReference>
<dbReference type="InterPro" id="IPR013909">
    <property type="entry name" value="NuBaID_C"/>
</dbReference>
<gene>
    <name evidence="9" type="ORF">AURDEDRAFT_118111</name>
</gene>
<evidence type="ECO:0000256" key="1">
    <source>
        <dbReference type="ARBA" id="ARBA00004123"/>
    </source>
</evidence>
<reference evidence="10" key="1">
    <citation type="journal article" date="2012" name="Science">
        <title>The Paleozoic origin of enzymatic lignin decomposition reconstructed from 31 fungal genomes.</title>
        <authorList>
            <person name="Floudas D."/>
            <person name="Binder M."/>
            <person name="Riley R."/>
            <person name="Barry K."/>
            <person name="Blanchette R.A."/>
            <person name="Henrissat B."/>
            <person name="Martinez A.T."/>
            <person name="Otillar R."/>
            <person name="Spatafora J.W."/>
            <person name="Yadav J.S."/>
            <person name="Aerts A."/>
            <person name="Benoit I."/>
            <person name="Boyd A."/>
            <person name="Carlson A."/>
            <person name="Copeland A."/>
            <person name="Coutinho P.M."/>
            <person name="de Vries R.P."/>
            <person name="Ferreira P."/>
            <person name="Findley K."/>
            <person name="Foster B."/>
            <person name="Gaskell J."/>
            <person name="Glotzer D."/>
            <person name="Gorecki P."/>
            <person name="Heitman J."/>
            <person name="Hesse C."/>
            <person name="Hori C."/>
            <person name="Igarashi K."/>
            <person name="Jurgens J.A."/>
            <person name="Kallen N."/>
            <person name="Kersten P."/>
            <person name="Kohler A."/>
            <person name="Kuees U."/>
            <person name="Kumar T.K.A."/>
            <person name="Kuo A."/>
            <person name="LaButti K."/>
            <person name="Larrondo L.F."/>
            <person name="Lindquist E."/>
            <person name="Ling A."/>
            <person name="Lombard V."/>
            <person name="Lucas S."/>
            <person name="Lundell T."/>
            <person name="Martin R."/>
            <person name="McLaughlin D.J."/>
            <person name="Morgenstern I."/>
            <person name="Morin E."/>
            <person name="Murat C."/>
            <person name="Nagy L.G."/>
            <person name="Nolan M."/>
            <person name="Ohm R.A."/>
            <person name="Patyshakuliyeva A."/>
            <person name="Rokas A."/>
            <person name="Ruiz-Duenas F.J."/>
            <person name="Sabat G."/>
            <person name="Salamov A."/>
            <person name="Samejima M."/>
            <person name="Schmutz J."/>
            <person name="Slot J.C."/>
            <person name="St John F."/>
            <person name="Stenlid J."/>
            <person name="Sun H."/>
            <person name="Sun S."/>
            <person name="Syed K."/>
            <person name="Tsang A."/>
            <person name="Wiebenga A."/>
            <person name="Young D."/>
            <person name="Pisabarro A."/>
            <person name="Eastwood D.C."/>
            <person name="Martin F."/>
            <person name="Cullen D."/>
            <person name="Grigoriev I.V."/>
            <person name="Hibbett D.S."/>
        </authorList>
    </citation>
    <scope>NUCLEOTIDE SEQUENCE [LARGE SCALE GENOMIC DNA]</scope>
    <source>
        <strain evidence="10">TFB10046</strain>
    </source>
</reference>
<accession>J0L803</accession>
<keyword evidence="10" id="KW-1185">Reference proteome</keyword>
<evidence type="ECO:0000256" key="3">
    <source>
        <dbReference type="ARBA" id="ARBA00022771"/>
    </source>
</evidence>
<keyword evidence="5" id="KW-0539">Nucleus</keyword>
<keyword evidence="4" id="KW-0862">Zinc</keyword>
<dbReference type="Pfam" id="PF08600">
    <property type="entry name" value="NuBaID_C"/>
    <property type="match status" value="1"/>
</dbReference>
<proteinExistence type="predicted"/>
<dbReference type="OMA" id="AASKCGW"/>
<evidence type="ECO:0000313" key="10">
    <source>
        <dbReference type="Proteomes" id="UP000006514"/>
    </source>
</evidence>
<evidence type="ECO:0008006" key="11">
    <source>
        <dbReference type="Google" id="ProtNLM"/>
    </source>
</evidence>
<dbReference type="GO" id="GO:0008270">
    <property type="term" value="F:zinc ion binding"/>
    <property type="evidence" value="ECO:0007669"/>
    <property type="project" value="UniProtKB-KW"/>
</dbReference>